<comment type="caution">
    <text evidence="2">The sequence shown here is derived from an EMBL/GenBank/DDBJ whole genome shotgun (WGS) entry which is preliminary data.</text>
</comment>
<evidence type="ECO:0000313" key="2">
    <source>
        <dbReference type="EMBL" id="GAO39850.1"/>
    </source>
</evidence>
<evidence type="ECO:0000313" key="3">
    <source>
        <dbReference type="Proteomes" id="UP000033202"/>
    </source>
</evidence>
<accession>A0A0E9MRT3</accession>
<gene>
    <name evidence="2" type="ORF">SCH01S_39_01350</name>
</gene>
<sequence>MPLHPTFQSLIDLPNQPAPKDPLDPDRKQARIAWARQAMARLKAANARDAAWSRLIADQPEEDDEALDDLSPPEQDEADAILAEIKAACDHDRWPRELYWSL</sequence>
<dbReference type="STRING" id="1219043.SCH01S_39_01350"/>
<dbReference type="EMBL" id="BBWU01000039">
    <property type="protein sequence ID" value="GAO39850.1"/>
    <property type="molecule type" value="Genomic_DNA"/>
</dbReference>
<dbReference type="RefSeq" id="WP_046348647.1">
    <property type="nucleotide sequence ID" value="NZ_BBWU01000039.1"/>
</dbReference>
<feature type="region of interest" description="Disordered" evidence="1">
    <location>
        <begin position="1"/>
        <end position="26"/>
    </location>
</feature>
<proteinExistence type="predicted"/>
<evidence type="ECO:0000256" key="1">
    <source>
        <dbReference type="SAM" id="MobiDB-lite"/>
    </source>
</evidence>
<dbReference type="Proteomes" id="UP000033202">
    <property type="component" value="Unassembled WGS sequence"/>
</dbReference>
<dbReference type="AlphaFoldDB" id="A0A0E9MRT3"/>
<organism evidence="2 3">
    <name type="scientific">Sphingomonas changbaiensis NBRC 104936</name>
    <dbReference type="NCBI Taxonomy" id="1219043"/>
    <lineage>
        <taxon>Bacteria</taxon>
        <taxon>Pseudomonadati</taxon>
        <taxon>Pseudomonadota</taxon>
        <taxon>Alphaproteobacteria</taxon>
        <taxon>Sphingomonadales</taxon>
        <taxon>Sphingomonadaceae</taxon>
        <taxon>Sphingomonas</taxon>
    </lineage>
</organism>
<keyword evidence="3" id="KW-1185">Reference proteome</keyword>
<protein>
    <submittedName>
        <fullName evidence="2">Uncharacterized protein</fullName>
    </submittedName>
</protein>
<name>A0A0E9MRT3_9SPHN</name>
<reference evidence="2 3" key="1">
    <citation type="submission" date="2015-04" db="EMBL/GenBank/DDBJ databases">
        <title>Whole genome shotgun sequence of Sphingomonas changbaiensis NBRC 104936.</title>
        <authorList>
            <person name="Katano-Makiyama Y."/>
            <person name="Hosoyama A."/>
            <person name="Hashimoto M."/>
            <person name="Noguchi M."/>
            <person name="Tsuchikane K."/>
            <person name="Ohji S."/>
            <person name="Yamazoe A."/>
            <person name="Ichikawa N."/>
            <person name="Kimura A."/>
            <person name="Fujita N."/>
        </authorList>
    </citation>
    <scope>NUCLEOTIDE SEQUENCE [LARGE SCALE GENOMIC DNA]</scope>
    <source>
        <strain evidence="2 3">NBRC 104936</strain>
    </source>
</reference>